<reference evidence="2 4" key="1">
    <citation type="journal article" date="2014" name="BMC Genomics">
        <title>Genome sequence of Anopheles sinensis provides insight into genetics basis of mosquito competence for malaria parasites.</title>
        <authorList>
            <person name="Zhou D."/>
            <person name="Zhang D."/>
            <person name="Ding G."/>
            <person name="Shi L."/>
            <person name="Hou Q."/>
            <person name="Ye Y."/>
            <person name="Xu Y."/>
            <person name="Zhou H."/>
            <person name="Xiong C."/>
            <person name="Li S."/>
            <person name="Yu J."/>
            <person name="Hong S."/>
            <person name="Yu X."/>
            <person name="Zou P."/>
            <person name="Chen C."/>
            <person name="Chang X."/>
            <person name="Wang W."/>
            <person name="Lv Y."/>
            <person name="Sun Y."/>
            <person name="Ma L."/>
            <person name="Shen B."/>
            <person name="Zhu C."/>
        </authorList>
    </citation>
    <scope>NUCLEOTIDE SEQUENCE [LARGE SCALE GENOMIC DNA]</scope>
</reference>
<reference evidence="3" key="2">
    <citation type="submission" date="2020-05" db="UniProtKB">
        <authorList>
            <consortium name="EnsemblMetazoa"/>
        </authorList>
    </citation>
    <scope>IDENTIFICATION</scope>
</reference>
<feature type="compositionally biased region" description="Basic and acidic residues" evidence="1">
    <location>
        <begin position="179"/>
        <end position="190"/>
    </location>
</feature>
<evidence type="ECO:0000313" key="3">
    <source>
        <dbReference type="EnsemblMetazoa" id="ASIC018640-PA"/>
    </source>
</evidence>
<feature type="compositionally biased region" description="Gly residues" evidence="1">
    <location>
        <begin position="148"/>
        <end position="157"/>
    </location>
</feature>
<dbReference type="Proteomes" id="UP000030765">
    <property type="component" value="Unassembled WGS sequence"/>
</dbReference>
<evidence type="ECO:0000313" key="4">
    <source>
        <dbReference type="Proteomes" id="UP000030765"/>
    </source>
</evidence>
<proteinExistence type="predicted"/>
<feature type="compositionally biased region" description="Polar residues" evidence="1">
    <location>
        <begin position="163"/>
        <end position="178"/>
    </location>
</feature>
<evidence type="ECO:0000313" key="2">
    <source>
        <dbReference type="EMBL" id="KFB50367.1"/>
    </source>
</evidence>
<feature type="compositionally biased region" description="Polar residues" evidence="1">
    <location>
        <begin position="124"/>
        <end position="136"/>
    </location>
</feature>
<sequence>MAVAFRYQRALRNVRWRWVQSTRVTLFTSGKNFPYESSKNYPNRPIDWECGNVEKKNACHAWRRSASSNSHTLLKRAETSVPSLAWRSVLRLPHFRMSVILLPSSQNARGVGALRQPATTSGPIIVQSFLNGGPQDNHQRPKRARNQGTGGWGVGSGRGERGSNLQPISHSGSYSSRNLHVDERKAVSVT</sequence>
<dbReference type="AlphaFoldDB" id="A0A084WJH3"/>
<evidence type="ECO:0000256" key="1">
    <source>
        <dbReference type="SAM" id="MobiDB-lite"/>
    </source>
</evidence>
<organism evidence="2">
    <name type="scientific">Anopheles sinensis</name>
    <name type="common">Mosquito</name>
    <dbReference type="NCBI Taxonomy" id="74873"/>
    <lineage>
        <taxon>Eukaryota</taxon>
        <taxon>Metazoa</taxon>
        <taxon>Ecdysozoa</taxon>
        <taxon>Arthropoda</taxon>
        <taxon>Hexapoda</taxon>
        <taxon>Insecta</taxon>
        <taxon>Pterygota</taxon>
        <taxon>Neoptera</taxon>
        <taxon>Endopterygota</taxon>
        <taxon>Diptera</taxon>
        <taxon>Nematocera</taxon>
        <taxon>Culicoidea</taxon>
        <taxon>Culicidae</taxon>
        <taxon>Anophelinae</taxon>
        <taxon>Anopheles</taxon>
    </lineage>
</organism>
<protein>
    <submittedName>
        <fullName evidence="2 3">Uncharacterized protein</fullName>
    </submittedName>
</protein>
<name>A0A084WJH3_ANOSI</name>
<dbReference type="EMBL" id="KE525348">
    <property type="protein sequence ID" value="KFB50367.1"/>
    <property type="molecule type" value="Genomic_DNA"/>
</dbReference>
<feature type="region of interest" description="Disordered" evidence="1">
    <location>
        <begin position="124"/>
        <end position="190"/>
    </location>
</feature>
<gene>
    <name evidence="2" type="ORF">ZHAS_00018640</name>
</gene>
<keyword evidence="4" id="KW-1185">Reference proteome</keyword>
<dbReference type="EMBL" id="ATLV01024032">
    <property type="status" value="NOT_ANNOTATED_CDS"/>
    <property type="molecule type" value="Genomic_DNA"/>
</dbReference>
<dbReference type="VEuPathDB" id="VectorBase:ASIC018640"/>
<accession>A0A084WJH3</accession>
<dbReference type="EnsemblMetazoa" id="ASIC018640-RA">
    <property type="protein sequence ID" value="ASIC018640-PA"/>
    <property type="gene ID" value="ASIC018640"/>
</dbReference>